<dbReference type="RefSeq" id="WP_344073864.1">
    <property type="nucleotide sequence ID" value="NZ_BAAACA010000014.1"/>
</dbReference>
<evidence type="ECO:0000256" key="1">
    <source>
        <dbReference type="ARBA" id="ARBA00023015"/>
    </source>
</evidence>
<dbReference type="PROSITE" id="PS52050">
    <property type="entry name" value="WYL"/>
    <property type="match status" value="1"/>
</dbReference>
<keyword evidence="1" id="KW-0805">Transcription regulation</keyword>
<evidence type="ECO:0000313" key="4">
    <source>
        <dbReference type="EMBL" id="GAA0596925.1"/>
    </source>
</evidence>
<dbReference type="Pfam" id="PF25583">
    <property type="entry name" value="WCX"/>
    <property type="match status" value="1"/>
</dbReference>
<dbReference type="PROSITE" id="PS51000">
    <property type="entry name" value="HTH_DEOR_2"/>
    <property type="match status" value="1"/>
</dbReference>
<dbReference type="InterPro" id="IPR013196">
    <property type="entry name" value="HTH_11"/>
</dbReference>
<keyword evidence="5" id="KW-1185">Reference proteome</keyword>
<organism evidence="4 5">
    <name type="scientific">Streptomyces crystallinus</name>
    <dbReference type="NCBI Taxonomy" id="68191"/>
    <lineage>
        <taxon>Bacteria</taxon>
        <taxon>Bacillati</taxon>
        <taxon>Actinomycetota</taxon>
        <taxon>Actinomycetes</taxon>
        <taxon>Kitasatosporales</taxon>
        <taxon>Streptomycetaceae</taxon>
        <taxon>Streptomyces</taxon>
    </lineage>
</organism>
<proteinExistence type="predicted"/>
<dbReference type="PIRSF" id="PIRSF016838">
    <property type="entry name" value="PafC"/>
    <property type="match status" value="1"/>
</dbReference>
<dbReference type="InterPro" id="IPR036390">
    <property type="entry name" value="WH_DNA-bd_sf"/>
</dbReference>
<protein>
    <submittedName>
        <fullName evidence="4">WYL domain-containing protein</fullName>
    </submittedName>
</protein>
<dbReference type="Pfam" id="PF08279">
    <property type="entry name" value="HTH_11"/>
    <property type="match status" value="1"/>
</dbReference>
<dbReference type="PANTHER" id="PTHR34580">
    <property type="match status" value="1"/>
</dbReference>
<dbReference type="EMBL" id="BAAACA010000014">
    <property type="protein sequence ID" value="GAA0596925.1"/>
    <property type="molecule type" value="Genomic_DNA"/>
</dbReference>
<dbReference type="Proteomes" id="UP001500668">
    <property type="component" value="Unassembled WGS sequence"/>
</dbReference>
<dbReference type="Gene3D" id="1.10.10.10">
    <property type="entry name" value="Winged helix-like DNA-binding domain superfamily/Winged helix DNA-binding domain"/>
    <property type="match status" value="1"/>
</dbReference>
<gene>
    <name evidence="4" type="ORF">GCM10010394_28120</name>
</gene>
<dbReference type="InterPro" id="IPR051534">
    <property type="entry name" value="CBASS_pafABC_assoc_protein"/>
</dbReference>
<feature type="domain" description="HTH deoR-type" evidence="3">
    <location>
        <begin position="2"/>
        <end position="67"/>
    </location>
</feature>
<dbReference type="PANTHER" id="PTHR34580:SF1">
    <property type="entry name" value="PROTEIN PAFC"/>
    <property type="match status" value="1"/>
</dbReference>
<evidence type="ECO:0000313" key="5">
    <source>
        <dbReference type="Proteomes" id="UP001500668"/>
    </source>
</evidence>
<accession>A0ABP3QWB2</accession>
<sequence>MRADRLVATLLFLQTRGRVTAREVAEELEVSERTARRDLEALAAAGIPVYSQHGRGGGWSLVGGARTDLSGLTAAEIRAMFLVAGPSAVSPELRTALRKLIRALPAPLRSDAEAAAKAAATDGTDWSRLPVTAGTPLLDALQRAVVDGLCVRLGYARPGSPTGIRTVHPLGIVTKAGVPYLVAGTEQGETAARPGAGPGSTGTGLRIFRLDRITSVELTTDPVVRPEGFDLATVWRELAAPMEERMRGATVRGRAEPTAERVLGVLFGGRLRLGGQRGDGWLDMEIDGPSPEVVAAQLAGLGARVEILEPVEAREHLARLAAELTTLYGPL</sequence>
<dbReference type="SMART" id="SM00420">
    <property type="entry name" value="HTH_DEOR"/>
    <property type="match status" value="1"/>
</dbReference>
<evidence type="ECO:0000259" key="3">
    <source>
        <dbReference type="PROSITE" id="PS51000"/>
    </source>
</evidence>
<reference evidence="5" key="1">
    <citation type="journal article" date="2019" name="Int. J. Syst. Evol. Microbiol.">
        <title>The Global Catalogue of Microorganisms (GCM) 10K type strain sequencing project: providing services to taxonomists for standard genome sequencing and annotation.</title>
        <authorList>
            <consortium name="The Broad Institute Genomics Platform"/>
            <consortium name="The Broad Institute Genome Sequencing Center for Infectious Disease"/>
            <person name="Wu L."/>
            <person name="Ma J."/>
        </authorList>
    </citation>
    <scope>NUCLEOTIDE SEQUENCE [LARGE SCALE GENOMIC DNA]</scope>
    <source>
        <strain evidence="5">JCM 5067</strain>
    </source>
</reference>
<dbReference type="InterPro" id="IPR028349">
    <property type="entry name" value="PafC-like"/>
</dbReference>
<name>A0ABP3QWB2_9ACTN</name>
<evidence type="ECO:0000256" key="2">
    <source>
        <dbReference type="ARBA" id="ARBA00023163"/>
    </source>
</evidence>
<keyword evidence="2" id="KW-0804">Transcription</keyword>
<dbReference type="SUPFAM" id="SSF46785">
    <property type="entry name" value="Winged helix' DNA-binding domain"/>
    <property type="match status" value="1"/>
</dbReference>
<dbReference type="Pfam" id="PF13280">
    <property type="entry name" value="WYL"/>
    <property type="match status" value="1"/>
</dbReference>
<comment type="caution">
    <text evidence="4">The sequence shown here is derived from an EMBL/GenBank/DDBJ whole genome shotgun (WGS) entry which is preliminary data.</text>
</comment>
<dbReference type="InterPro" id="IPR057727">
    <property type="entry name" value="WCX_dom"/>
</dbReference>
<dbReference type="InterPro" id="IPR001034">
    <property type="entry name" value="DeoR_HTH"/>
</dbReference>
<dbReference type="InterPro" id="IPR036388">
    <property type="entry name" value="WH-like_DNA-bd_sf"/>
</dbReference>
<dbReference type="InterPro" id="IPR026881">
    <property type="entry name" value="WYL_dom"/>
</dbReference>